<gene>
    <name evidence="2" type="ORF">CJ205_00585</name>
</gene>
<dbReference type="InterPro" id="IPR005531">
    <property type="entry name" value="Asp23"/>
</dbReference>
<dbReference type="PANTHER" id="PTHR34297:SF1">
    <property type="entry name" value="ASP23_GLS24 FAMILY ENVELOPE STRESS RESPONSE PROTEIN"/>
    <property type="match status" value="1"/>
</dbReference>
<dbReference type="EMBL" id="PNHE01000001">
    <property type="protein sequence ID" value="PMC59236.1"/>
    <property type="molecule type" value="Genomic_DNA"/>
</dbReference>
<dbReference type="PANTHER" id="PTHR34297">
    <property type="entry name" value="HYPOTHETICAL CYTOSOLIC PROTEIN-RELATED"/>
    <property type="match status" value="1"/>
</dbReference>
<dbReference type="Proteomes" id="UP000235682">
    <property type="component" value="Unassembled WGS sequence"/>
</dbReference>
<name>A0A2N6SQB5_9LACT</name>
<comment type="caution">
    <text evidence="2">The sequence shown here is derived from an EMBL/GenBank/DDBJ whole genome shotgun (WGS) entry which is preliminary data.</text>
</comment>
<dbReference type="STRING" id="84521.SAMN04487994_100275"/>
<reference evidence="2 3" key="1">
    <citation type="submission" date="2017-09" db="EMBL/GenBank/DDBJ databases">
        <title>Bacterial strain isolated from the female urinary microbiota.</title>
        <authorList>
            <person name="Thomas-White K."/>
            <person name="Kumar N."/>
            <person name="Forster S."/>
            <person name="Putonti C."/>
            <person name="Lawley T."/>
            <person name="Wolfe A.J."/>
        </authorList>
    </citation>
    <scope>NUCLEOTIDE SEQUENCE [LARGE SCALE GENOMIC DNA]</scope>
    <source>
        <strain evidence="2 3">UMB0852</strain>
    </source>
</reference>
<evidence type="ECO:0000313" key="2">
    <source>
        <dbReference type="EMBL" id="PMC59236.1"/>
    </source>
</evidence>
<evidence type="ECO:0000256" key="1">
    <source>
        <dbReference type="ARBA" id="ARBA00005721"/>
    </source>
</evidence>
<organism evidence="2 3">
    <name type="scientific">Dolosicoccus paucivorans</name>
    <dbReference type="NCBI Taxonomy" id="84521"/>
    <lineage>
        <taxon>Bacteria</taxon>
        <taxon>Bacillati</taxon>
        <taxon>Bacillota</taxon>
        <taxon>Bacilli</taxon>
        <taxon>Lactobacillales</taxon>
        <taxon>Aerococcaceae</taxon>
        <taxon>Dolosicoccus</taxon>
    </lineage>
</organism>
<comment type="similarity">
    <text evidence="1">Belongs to the asp23 family.</text>
</comment>
<keyword evidence="3" id="KW-1185">Reference proteome</keyword>
<dbReference type="Pfam" id="PF03780">
    <property type="entry name" value="Asp23"/>
    <property type="match status" value="1"/>
</dbReference>
<dbReference type="AlphaFoldDB" id="A0A2N6SQB5"/>
<dbReference type="OrthoDB" id="9793465at2"/>
<evidence type="ECO:0000313" key="3">
    <source>
        <dbReference type="Proteomes" id="UP000235682"/>
    </source>
</evidence>
<protein>
    <submittedName>
        <fullName evidence="2">Asp23/Gls24 family envelope stress response protein</fullName>
    </submittedName>
</protein>
<proteinExistence type="inferred from homology"/>
<accession>A0A2N6SQB5</accession>
<dbReference type="RefSeq" id="WP_102227516.1">
    <property type="nucleotide sequence ID" value="NZ_PNFY01000007.1"/>
</dbReference>
<sequence>MVEMNRSYKDHFNRNLGEINITTEVLEKIAATAASEVEGVAKLHRNFQREVGEYLGFDTQGSGAKVRWQEGQIAIDVNIHLLYGYSVPEVATAVQQRVKEQILFMTDLVVSEVNVHIVTIETLPNEYQVSEG</sequence>